<dbReference type="SFLD" id="SFLDG01094">
    <property type="entry name" value="Uncharacterised_Radical_SAM_Su"/>
    <property type="match status" value="1"/>
</dbReference>
<gene>
    <name evidence="6" type="ORF">HA338_03885</name>
</gene>
<keyword evidence="1" id="KW-0949">S-adenosyl-L-methionine</keyword>
<accession>A0A832SHS5</accession>
<dbReference type="NCBIfam" id="TIGR02495">
    <property type="entry name" value="NrdG2"/>
    <property type="match status" value="1"/>
</dbReference>
<protein>
    <submittedName>
        <fullName evidence="6">Anaerobic ribonucleoside-triphosphate reductase activating protein</fullName>
    </submittedName>
</protein>
<dbReference type="InterPro" id="IPR058240">
    <property type="entry name" value="rSAM_sf"/>
</dbReference>
<feature type="domain" description="Radical SAM core" evidence="5">
    <location>
        <begin position="19"/>
        <end position="255"/>
    </location>
</feature>
<evidence type="ECO:0000313" key="6">
    <source>
        <dbReference type="EMBL" id="HIH93202.1"/>
    </source>
</evidence>
<dbReference type="EMBL" id="DUJU01000046">
    <property type="protein sequence ID" value="HIH93202.1"/>
    <property type="molecule type" value="Genomic_DNA"/>
</dbReference>
<comment type="caution">
    <text evidence="6">The sequence shown here is derived from an EMBL/GenBank/DDBJ whole genome shotgun (WGS) entry which is preliminary data.</text>
</comment>
<keyword evidence="2" id="KW-0479">Metal-binding</keyword>
<dbReference type="Pfam" id="PF04055">
    <property type="entry name" value="Radical_SAM"/>
    <property type="match status" value="1"/>
</dbReference>
<dbReference type="OMA" id="FCQGCPW"/>
<dbReference type="Gene3D" id="3.20.20.70">
    <property type="entry name" value="Aldolase class I"/>
    <property type="match status" value="1"/>
</dbReference>
<dbReference type="CDD" id="cd01335">
    <property type="entry name" value="Radical_SAM"/>
    <property type="match status" value="1"/>
</dbReference>
<evidence type="ECO:0000256" key="4">
    <source>
        <dbReference type="ARBA" id="ARBA00023014"/>
    </source>
</evidence>
<dbReference type="PROSITE" id="PS51918">
    <property type="entry name" value="RADICAL_SAM"/>
    <property type="match status" value="1"/>
</dbReference>
<reference evidence="6" key="1">
    <citation type="journal article" date="2020" name="bioRxiv">
        <title>A rank-normalized archaeal taxonomy based on genome phylogeny resolves widespread incomplete and uneven classifications.</title>
        <authorList>
            <person name="Rinke C."/>
            <person name="Chuvochina M."/>
            <person name="Mussig A.J."/>
            <person name="Chaumeil P.-A."/>
            <person name="Waite D.W."/>
            <person name="Whitman W.B."/>
            <person name="Parks D.H."/>
            <person name="Hugenholtz P."/>
        </authorList>
    </citation>
    <scope>NUCLEOTIDE SEQUENCE</scope>
    <source>
        <strain evidence="6">UBA8876</strain>
    </source>
</reference>
<organism evidence="6 7">
    <name type="scientific">Methanosarcina acetivorans</name>
    <dbReference type="NCBI Taxonomy" id="2214"/>
    <lineage>
        <taxon>Archaea</taxon>
        <taxon>Methanobacteriati</taxon>
        <taxon>Methanobacteriota</taxon>
        <taxon>Stenosarchaea group</taxon>
        <taxon>Methanomicrobia</taxon>
        <taxon>Methanosarcinales</taxon>
        <taxon>Methanosarcinaceae</taxon>
        <taxon>Methanosarcina</taxon>
    </lineage>
</organism>
<dbReference type="AlphaFoldDB" id="A0A832SHS5"/>
<evidence type="ECO:0000256" key="1">
    <source>
        <dbReference type="ARBA" id="ARBA00022691"/>
    </source>
</evidence>
<name>A0A832SHS5_9EURY</name>
<evidence type="ECO:0000313" key="7">
    <source>
        <dbReference type="Proteomes" id="UP000600774"/>
    </source>
</evidence>
<evidence type="ECO:0000256" key="3">
    <source>
        <dbReference type="ARBA" id="ARBA00023004"/>
    </source>
</evidence>
<keyword evidence="4" id="KW-0411">Iron-sulfur</keyword>
<evidence type="ECO:0000256" key="2">
    <source>
        <dbReference type="ARBA" id="ARBA00022723"/>
    </source>
</evidence>
<dbReference type="FunFam" id="3.20.20.70:FF:000356">
    <property type="entry name" value="Ribonucleotide reductase of class III (Anaerobic), activating protein"/>
    <property type="match status" value="1"/>
</dbReference>
<dbReference type="RefSeq" id="WP_011020130.1">
    <property type="nucleotide sequence ID" value="NC_003552.1"/>
</dbReference>
<dbReference type="InterPro" id="IPR007197">
    <property type="entry name" value="rSAM"/>
</dbReference>
<dbReference type="PANTHER" id="PTHR11228">
    <property type="entry name" value="RADICAL SAM DOMAIN PROTEIN"/>
    <property type="match status" value="1"/>
</dbReference>
<sequence length="264" mass="29599">MVTSMKVNYAGTVPLSTLDWTGKSAVTIFFRGCPLRCPYCQNYPYLEGAGLVELDFLKEQIKISKPFVSAVVFSGGEPLMQEAIIPLAEFAKILGLAVGVHTNGCYPERAAELVERKLVDKFFIDVKAPLDDPELYGKVSGWVEYKGASVAVKRNPEEIAAAVAKTIETADTSDLELELRTTVIRDFIGNEKEISRIAVWISEHVKNKEVTYVLQQGIPEHSLEEKLRKNRVLEREKLLELGKIAKGFLEKVRIRTREEGEEII</sequence>
<dbReference type="InterPro" id="IPR013785">
    <property type="entry name" value="Aldolase_TIM"/>
</dbReference>
<dbReference type="PANTHER" id="PTHR11228:SF27">
    <property type="entry name" value="GLYCYL-RADICAL ENZYME ACTIVATING ENZYME MJ1227-RELATED"/>
    <property type="match status" value="1"/>
</dbReference>
<dbReference type="Proteomes" id="UP000600774">
    <property type="component" value="Unassembled WGS sequence"/>
</dbReference>
<dbReference type="InterPro" id="IPR050377">
    <property type="entry name" value="Radical_SAM_PqqE_MftC-like"/>
</dbReference>
<keyword evidence="3" id="KW-0408">Iron</keyword>
<dbReference type="GO" id="GO:0046872">
    <property type="term" value="F:metal ion binding"/>
    <property type="evidence" value="ECO:0007669"/>
    <property type="project" value="UniProtKB-KW"/>
</dbReference>
<dbReference type="GO" id="GO:0051536">
    <property type="term" value="F:iron-sulfur cluster binding"/>
    <property type="evidence" value="ECO:0007669"/>
    <property type="project" value="UniProtKB-KW"/>
</dbReference>
<dbReference type="SUPFAM" id="SSF102114">
    <property type="entry name" value="Radical SAM enzymes"/>
    <property type="match status" value="1"/>
</dbReference>
<proteinExistence type="predicted"/>
<dbReference type="SFLD" id="SFLDS00029">
    <property type="entry name" value="Radical_SAM"/>
    <property type="match status" value="1"/>
</dbReference>
<evidence type="ECO:0000259" key="5">
    <source>
        <dbReference type="PROSITE" id="PS51918"/>
    </source>
</evidence>
<dbReference type="GO" id="GO:0003824">
    <property type="term" value="F:catalytic activity"/>
    <property type="evidence" value="ECO:0007669"/>
    <property type="project" value="InterPro"/>
</dbReference>
<dbReference type="InterPro" id="IPR012840">
    <property type="entry name" value="NrdG2"/>
</dbReference>